<proteinExistence type="predicted"/>
<dbReference type="EMBL" id="LR796508">
    <property type="protein sequence ID" value="CAB4149000.1"/>
    <property type="molecule type" value="Genomic_DNA"/>
</dbReference>
<gene>
    <name evidence="1" type="ORF">UFOVP528_38</name>
</gene>
<reference evidence="1" key="1">
    <citation type="submission" date="2020-04" db="EMBL/GenBank/DDBJ databases">
        <authorList>
            <person name="Chiriac C."/>
            <person name="Salcher M."/>
            <person name="Ghai R."/>
            <person name="Kavagutti S V."/>
        </authorList>
    </citation>
    <scope>NUCLEOTIDE SEQUENCE</scope>
</reference>
<sequence>MENKTTVIQIFPTMPDAFEWVTFKMLDATIGNMTTTKKYQGNDAVIGQCDEITYVGLYNVEEL</sequence>
<evidence type="ECO:0000313" key="1">
    <source>
        <dbReference type="EMBL" id="CAB4149000.1"/>
    </source>
</evidence>
<accession>A0A6J5MVP3</accession>
<protein>
    <submittedName>
        <fullName evidence="1">Uncharacterized protein</fullName>
    </submittedName>
</protein>
<name>A0A6J5MVP3_9CAUD</name>
<organism evidence="1">
    <name type="scientific">uncultured Caudovirales phage</name>
    <dbReference type="NCBI Taxonomy" id="2100421"/>
    <lineage>
        <taxon>Viruses</taxon>
        <taxon>Duplodnaviria</taxon>
        <taxon>Heunggongvirae</taxon>
        <taxon>Uroviricota</taxon>
        <taxon>Caudoviricetes</taxon>
        <taxon>Peduoviridae</taxon>
        <taxon>Maltschvirus</taxon>
        <taxon>Maltschvirus maltsch</taxon>
    </lineage>
</organism>